<name>A0A917J2H3_9BACT</name>
<reference evidence="1" key="1">
    <citation type="journal article" date="2014" name="Int. J. Syst. Evol. Microbiol.">
        <title>Complete genome sequence of Corynebacterium casei LMG S-19264T (=DSM 44701T), isolated from a smear-ripened cheese.</title>
        <authorList>
            <consortium name="US DOE Joint Genome Institute (JGI-PGF)"/>
            <person name="Walter F."/>
            <person name="Albersmeier A."/>
            <person name="Kalinowski J."/>
            <person name="Ruckert C."/>
        </authorList>
    </citation>
    <scope>NUCLEOTIDE SEQUENCE</scope>
    <source>
        <strain evidence="1">CGMCC 1.15290</strain>
    </source>
</reference>
<reference evidence="1" key="2">
    <citation type="submission" date="2020-09" db="EMBL/GenBank/DDBJ databases">
        <authorList>
            <person name="Sun Q."/>
            <person name="Zhou Y."/>
        </authorList>
    </citation>
    <scope>NUCLEOTIDE SEQUENCE</scope>
    <source>
        <strain evidence="1">CGMCC 1.15290</strain>
    </source>
</reference>
<keyword evidence="2" id="KW-1185">Reference proteome</keyword>
<protein>
    <submittedName>
        <fullName evidence="1">Uncharacterized protein</fullName>
    </submittedName>
</protein>
<evidence type="ECO:0000313" key="1">
    <source>
        <dbReference type="EMBL" id="GGH78160.1"/>
    </source>
</evidence>
<dbReference type="Proteomes" id="UP000627292">
    <property type="component" value="Unassembled WGS sequence"/>
</dbReference>
<dbReference type="EMBL" id="BMIB01000004">
    <property type="protein sequence ID" value="GGH78160.1"/>
    <property type="molecule type" value="Genomic_DNA"/>
</dbReference>
<sequence>MLKGGITKAVDINGMAASCQRKEALLFYKGRWLAGPLPADVFCLYYKSLGRIGHTGFFDGWANKSMGTFYSVEGNTNDGGNREGDGVYRRIRSVAATHSISRWVI</sequence>
<accession>A0A917J2H3</accession>
<organism evidence="1 2">
    <name type="scientific">Filimonas zeae</name>
    <dbReference type="NCBI Taxonomy" id="1737353"/>
    <lineage>
        <taxon>Bacteria</taxon>
        <taxon>Pseudomonadati</taxon>
        <taxon>Bacteroidota</taxon>
        <taxon>Chitinophagia</taxon>
        <taxon>Chitinophagales</taxon>
        <taxon>Chitinophagaceae</taxon>
        <taxon>Filimonas</taxon>
    </lineage>
</organism>
<comment type="caution">
    <text evidence="1">The sequence shown here is derived from an EMBL/GenBank/DDBJ whole genome shotgun (WGS) entry which is preliminary data.</text>
</comment>
<gene>
    <name evidence="1" type="ORF">GCM10011379_45620</name>
</gene>
<proteinExistence type="predicted"/>
<evidence type="ECO:0000313" key="2">
    <source>
        <dbReference type="Proteomes" id="UP000627292"/>
    </source>
</evidence>
<dbReference type="AlphaFoldDB" id="A0A917J2H3"/>